<dbReference type="PANTHER" id="PTHR30576">
    <property type="entry name" value="COLANIC BIOSYNTHESIS UDP-GLUCOSE LIPID CARRIER TRANSFERASE"/>
    <property type="match status" value="1"/>
</dbReference>
<keyword evidence="1" id="KW-0812">Transmembrane</keyword>
<feature type="non-terminal residue" evidence="3">
    <location>
        <position position="1"/>
    </location>
</feature>
<dbReference type="Pfam" id="PF02397">
    <property type="entry name" value="Bac_transf"/>
    <property type="match status" value="1"/>
</dbReference>
<keyword evidence="1" id="KW-1133">Transmembrane helix</keyword>
<dbReference type="PANTHER" id="PTHR30576:SF0">
    <property type="entry name" value="UNDECAPRENYL-PHOSPHATE N-ACETYLGALACTOSAMINYL 1-PHOSPHATE TRANSFERASE-RELATED"/>
    <property type="match status" value="1"/>
</dbReference>
<accession>A0A382YYQ8</accession>
<evidence type="ECO:0000259" key="2">
    <source>
        <dbReference type="Pfam" id="PF02397"/>
    </source>
</evidence>
<reference evidence="3" key="1">
    <citation type="submission" date="2018-05" db="EMBL/GenBank/DDBJ databases">
        <authorList>
            <person name="Lanie J.A."/>
            <person name="Ng W.-L."/>
            <person name="Kazmierczak K.M."/>
            <person name="Andrzejewski T.M."/>
            <person name="Davidsen T.M."/>
            <person name="Wayne K.J."/>
            <person name="Tettelin H."/>
            <person name="Glass J.I."/>
            <person name="Rusch D."/>
            <person name="Podicherti R."/>
            <person name="Tsui H.-C.T."/>
            <person name="Winkler M.E."/>
        </authorList>
    </citation>
    <scope>NUCLEOTIDE SEQUENCE</scope>
</reference>
<dbReference type="EMBL" id="UINC01179611">
    <property type="protein sequence ID" value="SVD88376.1"/>
    <property type="molecule type" value="Genomic_DNA"/>
</dbReference>
<feature type="transmembrane region" description="Helical" evidence="1">
    <location>
        <begin position="112"/>
        <end position="138"/>
    </location>
</feature>
<name>A0A382YYQ8_9ZZZZ</name>
<proteinExistence type="predicted"/>
<keyword evidence="1" id="KW-0472">Membrane</keyword>
<gene>
    <name evidence="3" type="ORF">METZ01_LOCUS441230</name>
</gene>
<dbReference type="AlphaFoldDB" id="A0A382YYQ8"/>
<evidence type="ECO:0000313" key="3">
    <source>
        <dbReference type="EMBL" id="SVD88376.1"/>
    </source>
</evidence>
<organism evidence="3">
    <name type="scientific">marine metagenome</name>
    <dbReference type="NCBI Taxonomy" id="408172"/>
    <lineage>
        <taxon>unclassified sequences</taxon>
        <taxon>metagenomes</taxon>
        <taxon>ecological metagenomes</taxon>
    </lineage>
</organism>
<sequence>EETSKELAMALKENGEQLQLEGFKNDMPDSAENFVGYCEEQGIHEVVTQRDTEHKVLLNVVALLAGGTRVSDIVDFWERTFARIPPQYVDEAWLARLDLRLRHPLFHRAKRLLDVLVAIIGLVVSIPILAIASIFILVGSRGPVFFSQRRTGYLGSDYVLYKLRTMQTDAEQDGAQWAEKQDARITGVGRFLRKWRIDEIPQFWNVLRGEMSIVGPRPERPELEEKLAVEIPLWSSRHLVKPGLTGWAQIRFRYAADSNA</sequence>
<feature type="non-terminal residue" evidence="3">
    <location>
        <position position="260"/>
    </location>
</feature>
<evidence type="ECO:0000256" key="1">
    <source>
        <dbReference type="SAM" id="Phobius"/>
    </source>
</evidence>
<feature type="domain" description="Bacterial sugar transferase" evidence="2">
    <location>
        <begin position="110"/>
        <end position="255"/>
    </location>
</feature>
<dbReference type="InterPro" id="IPR003362">
    <property type="entry name" value="Bact_transf"/>
</dbReference>
<protein>
    <recommendedName>
        <fullName evidence="2">Bacterial sugar transferase domain-containing protein</fullName>
    </recommendedName>
</protein>
<dbReference type="GO" id="GO:0016780">
    <property type="term" value="F:phosphotransferase activity, for other substituted phosphate groups"/>
    <property type="evidence" value="ECO:0007669"/>
    <property type="project" value="TreeGrafter"/>
</dbReference>